<reference evidence="2 3" key="1">
    <citation type="submission" date="2023-07" db="EMBL/GenBank/DDBJ databases">
        <title>Sequencing the genomes of 1000 actinobacteria strains.</title>
        <authorList>
            <person name="Klenk H.-P."/>
        </authorList>
    </citation>
    <scope>NUCLEOTIDE SEQUENCE [LARGE SCALE GENOMIC DNA]</scope>
    <source>
        <strain evidence="2 3">DSM 46740</strain>
    </source>
</reference>
<accession>A0ABT9Q721</accession>
<evidence type="ECO:0000256" key="1">
    <source>
        <dbReference type="SAM" id="MobiDB-lite"/>
    </source>
</evidence>
<gene>
    <name evidence="2" type="ORF">J2853_001761</name>
</gene>
<keyword evidence="3" id="KW-1185">Reference proteome</keyword>
<evidence type="ECO:0000313" key="2">
    <source>
        <dbReference type="EMBL" id="MDP9842550.1"/>
    </source>
</evidence>
<sequence length="142" mass="14653">MGRLNALRAGPANAPTVDAAASAVMNTAPTRPRSATGVDRCSQVCRATITVTAGIPRRTAASSATGKDRALNIRKNAPATRIWPAATVVRTGRRSTILPLIGAPIRKPALSADSSQPTCVLPPREETPNGTSSAVSAAFARR</sequence>
<comment type="caution">
    <text evidence="2">The sequence shown here is derived from an EMBL/GenBank/DDBJ whole genome shotgun (WGS) entry which is preliminary data.</text>
</comment>
<protein>
    <submittedName>
        <fullName evidence="2">Uncharacterized protein</fullName>
    </submittedName>
</protein>
<dbReference type="EMBL" id="JAUSQU010000001">
    <property type="protein sequence ID" value="MDP9842550.1"/>
    <property type="molecule type" value="Genomic_DNA"/>
</dbReference>
<dbReference type="Proteomes" id="UP001225356">
    <property type="component" value="Unassembled WGS sequence"/>
</dbReference>
<name>A0ABT9Q721_9ACTN</name>
<feature type="region of interest" description="Disordered" evidence="1">
    <location>
        <begin position="109"/>
        <end position="142"/>
    </location>
</feature>
<evidence type="ECO:0000313" key="3">
    <source>
        <dbReference type="Proteomes" id="UP001225356"/>
    </source>
</evidence>
<organism evidence="2 3">
    <name type="scientific">Streptosporangium lutulentum</name>
    <dbReference type="NCBI Taxonomy" id="1461250"/>
    <lineage>
        <taxon>Bacteria</taxon>
        <taxon>Bacillati</taxon>
        <taxon>Actinomycetota</taxon>
        <taxon>Actinomycetes</taxon>
        <taxon>Streptosporangiales</taxon>
        <taxon>Streptosporangiaceae</taxon>
        <taxon>Streptosporangium</taxon>
    </lineage>
</organism>
<proteinExistence type="predicted"/>